<evidence type="ECO:0000313" key="1">
    <source>
        <dbReference type="EMBL" id="QNN99982.1"/>
    </source>
</evidence>
<name>A0A7G9V127_9CAUD</name>
<gene>
    <name evidence="1" type="ORF">phiPsa267_154</name>
</gene>
<protein>
    <submittedName>
        <fullName evidence="1">Uncharacterized protein</fullName>
    </submittedName>
</protein>
<dbReference type="Proteomes" id="UP000516074">
    <property type="component" value="Segment"/>
</dbReference>
<organism evidence="1 2">
    <name type="scientific">Pseudomonas phage phiPsa267</name>
    <dbReference type="NCBI Taxonomy" id="1460361"/>
    <lineage>
        <taxon>Viruses</taxon>
        <taxon>Duplodnaviria</taxon>
        <taxon>Heunggongvirae</taxon>
        <taxon>Uroviricota</taxon>
        <taxon>Caudoviricetes</taxon>
        <taxon>Vandenendeviridae</taxon>
        <taxon>Gorskivirinae</taxon>
        <taxon>Otagovirus</taxon>
        <taxon>Otagovirus psa267</taxon>
    </lineage>
</organism>
<dbReference type="EMBL" id="MT670417">
    <property type="protein sequence ID" value="QNN99982.1"/>
    <property type="molecule type" value="Genomic_DNA"/>
</dbReference>
<evidence type="ECO:0000313" key="2">
    <source>
        <dbReference type="Proteomes" id="UP000516074"/>
    </source>
</evidence>
<proteinExistence type="predicted"/>
<keyword evidence="2" id="KW-1185">Reference proteome</keyword>
<sequence>MTTDDKIKYIQSFMRLVTTATTYRDASAHSNFVRGLIGAWHADHTLPSGEYTRLMGDLEIIMAVKRNLPTEGDVV</sequence>
<accession>A0A7G9V127</accession>
<reference evidence="1 2" key="1">
    <citation type="submission" date="2020-06" db="EMBL/GenBank/DDBJ databases">
        <title>Characterization of Pseudomonas phiPsa374-like phages.</title>
        <authorList>
            <person name="Warring S."/>
            <person name="Malone L.M."/>
            <person name="Easingwood R.A."/>
            <person name="Rigano L."/>
            <person name="Frampton R.A."/>
            <person name="Lopez Acedo E."/>
            <person name="Templeton M.D."/>
            <person name="Kleffmann T."/>
            <person name="Bostina M."/>
            <person name="Fineran P.C."/>
        </authorList>
    </citation>
    <scope>NUCLEOTIDE SEQUENCE [LARGE SCALE GENOMIC DNA]</scope>
</reference>